<evidence type="ECO:0000313" key="2">
    <source>
        <dbReference type="EMBL" id="TRW25964.1"/>
    </source>
</evidence>
<dbReference type="EMBL" id="VJVZ01000003">
    <property type="protein sequence ID" value="TRW25964.1"/>
    <property type="molecule type" value="Genomic_DNA"/>
</dbReference>
<dbReference type="AlphaFoldDB" id="A0A552V661"/>
<feature type="domain" description="DUF6883" evidence="1">
    <location>
        <begin position="2"/>
        <end position="111"/>
    </location>
</feature>
<proteinExistence type="predicted"/>
<keyword evidence="3" id="KW-1185">Reference proteome</keyword>
<dbReference type="InterPro" id="IPR049250">
    <property type="entry name" value="DUF6883"/>
</dbReference>
<accession>A0A552V661</accession>
<dbReference type="Pfam" id="PF21814">
    <property type="entry name" value="DUF6883"/>
    <property type="match status" value="1"/>
</dbReference>
<name>A0A552V661_9FLAO</name>
<evidence type="ECO:0000259" key="1">
    <source>
        <dbReference type="Pfam" id="PF21814"/>
    </source>
</evidence>
<dbReference type="RefSeq" id="WP_143372628.1">
    <property type="nucleotide sequence ID" value="NZ_VJVZ01000003.1"/>
</dbReference>
<organism evidence="2 3">
    <name type="scientific">Flavobacterium zepuense</name>
    <dbReference type="NCBI Taxonomy" id="2593302"/>
    <lineage>
        <taxon>Bacteria</taxon>
        <taxon>Pseudomonadati</taxon>
        <taxon>Bacteroidota</taxon>
        <taxon>Flavobacteriia</taxon>
        <taxon>Flavobacteriales</taxon>
        <taxon>Flavobacteriaceae</taxon>
        <taxon>Flavobacterium</taxon>
    </lineage>
</organism>
<sequence length="111" mass="12736">MKIPNNNQSFVAESKITEYLLNEIHEIGKHKADFFKRFGFDLADIGTFKGSLIQHSIDRDIEKTKKSDFGTKYELKCEITTPDERNPCIVTVWIVEDGQDEPKLVTAYPAK</sequence>
<gene>
    <name evidence="2" type="ORF">FMM05_07010</name>
</gene>
<dbReference type="OrthoDB" id="33315at2"/>
<comment type="caution">
    <text evidence="2">The sequence shown here is derived from an EMBL/GenBank/DDBJ whole genome shotgun (WGS) entry which is preliminary data.</text>
</comment>
<protein>
    <recommendedName>
        <fullName evidence="1">DUF6883 domain-containing protein</fullName>
    </recommendedName>
</protein>
<reference evidence="2 3" key="1">
    <citation type="submission" date="2019-07" db="EMBL/GenBank/DDBJ databases">
        <title>Flavobacterium sp. nov., isolated from glacier ice.</title>
        <authorList>
            <person name="Liu Q."/>
            <person name="Xin Y.-H."/>
        </authorList>
    </citation>
    <scope>NUCLEOTIDE SEQUENCE [LARGE SCALE GENOMIC DNA]</scope>
    <source>
        <strain evidence="2 3">ZT4R6</strain>
    </source>
</reference>
<dbReference type="Proteomes" id="UP000320643">
    <property type="component" value="Unassembled WGS sequence"/>
</dbReference>
<evidence type="ECO:0000313" key="3">
    <source>
        <dbReference type="Proteomes" id="UP000320643"/>
    </source>
</evidence>